<dbReference type="GO" id="GO:0006096">
    <property type="term" value="P:glycolytic process"/>
    <property type="evidence" value="ECO:0007669"/>
    <property type="project" value="UniProtKB-UniRule"/>
</dbReference>
<feature type="binding site" evidence="9">
    <location>
        <begin position="240"/>
        <end position="241"/>
    </location>
    <ligand>
        <name>substrate</name>
    </ligand>
</feature>
<feature type="binding site" evidence="9">
    <location>
        <position position="179"/>
    </location>
    <ligand>
        <name>substrate</name>
    </ligand>
</feature>
<dbReference type="HAMAP" id="MF_00147_B">
    <property type="entry name" value="TIM_B"/>
    <property type="match status" value="1"/>
</dbReference>
<comment type="pathway">
    <text evidence="1 9 10">Carbohydrate degradation; glycolysis; D-glyceraldehyde 3-phosphate from glycerone phosphate: step 1/1.</text>
</comment>
<evidence type="ECO:0000256" key="7">
    <source>
        <dbReference type="ARBA" id="ARBA00023152"/>
    </source>
</evidence>
<dbReference type="CDD" id="cd00311">
    <property type="entry name" value="TIM"/>
    <property type="match status" value="1"/>
</dbReference>
<comment type="subunit">
    <text evidence="9 10">Homodimer.</text>
</comment>
<keyword evidence="7 9" id="KW-0324">Glycolysis</keyword>
<dbReference type="InterPro" id="IPR013785">
    <property type="entry name" value="Aldolase_TIM"/>
</dbReference>
<dbReference type="PROSITE" id="PS51440">
    <property type="entry name" value="TIM_2"/>
    <property type="match status" value="1"/>
</dbReference>
<dbReference type="InterPro" id="IPR035990">
    <property type="entry name" value="TIM_sf"/>
</dbReference>
<comment type="function">
    <text evidence="9">Involved in the gluconeogenesis. Catalyzes stereospecifically the conversion of dihydroxyacetone phosphate (DHAP) to D-glyceraldehyde-3-phosphate (G3P).</text>
</comment>
<evidence type="ECO:0000256" key="3">
    <source>
        <dbReference type="ARBA" id="ARBA00011940"/>
    </source>
</evidence>
<reference evidence="11 12" key="1">
    <citation type="submission" date="2019-07" db="EMBL/GenBank/DDBJ databases">
        <title>Whole genome shotgun sequence of Agrococcus baldri NBRC 103055.</title>
        <authorList>
            <person name="Hosoyama A."/>
            <person name="Uohara A."/>
            <person name="Ohji S."/>
            <person name="Ichikawa N."/>
        </authorList>
    </citation>
    <scope>NUCLEOTIDE SEQUENCE [LARGE SCALE GENOMIC DNA]</scope>
    <source>
        <strain evidence="11 12">NBRC 103055</strain>
    </source>
</reference>
<dbReference type="GO" id="GO:0004807">
    <property type="term" value="F:triose-phosphate isomerase activity"/>
    <property type="evidence" value="ECO:0007669"/>
    <property type="project" value="UniProtKB-UniRule"/>
</dbReference>
<dbReference type="Pfam" id="PF00121">
    <property type="entry name" value="TIM"/>
    <property type="match status" value="1"/>
</dbReference>
<protein>
    <recommendedName>
        <fullName evidence="4 9">Triosephosphate isomerase</fullName>
        <shortName evidence="9">TIM</shortName>
        <shortName evidence="9">TPI</shortName>
        <ecNumber evidence="3 9">5.3.1.1</ecNumber>
    </recommendedName>
    <alternativeName>
        <fullName evidence="9">Triose-phosphate isomerase</fullName>
    </alternativeName>
</protein>
<evidence type="ECO:0000256" key="10">
    <source>
        <dbReference type="RuleBase" id="RU363013"/>
    </source>
</evidence>
<dbReference type="GO" id="GO:0006094">
    <property type="term" value="P:gluconeogenesis"/>
    <property type="evidence" value="ECO:0007669"/>
    <property type="project" value="UniProtKB-UniRule"/>
</dbReference>
<dbReference type="AlphaFoldDB" id="A0AA87UT88"/>
<dbReference type="InterPro" id="IPR020861">
    <property type="entry name" value="Triosephosphate_isomerase_AS"/>
</dbReference>
<keyword evidence="12" id="KW-1185">Reference proteome</keyword>
<feature type="active site" description="Proton acceptor" evidence="9">
    <location>
        <position position="173"/>
    </location>
</feature>
<evidence type="ECO:0000256" key="2">
    <source>
        <dbReference type="ARBA" id="ARBA00007422"/>
    </source>
</evidence>
<dbReference type="GO" id="GO:0005829">
    <property type="term" value="C:cytosol"/>
    <property type="evidence" value="ECO:0007669"/>
    <property type="project" value="TreeGrafter"/>
</dbReference>
<dbReference type="InterPro" id="IPR000652">
    <property type="entry name" value="Triosephosphate_isomerase"/>
</dbReference>
<evidence type="ECO:0000256" key="1">
    <source>
        <dbReference type="ARBA" id="ARBA00004680"/>
    </source>
</evidence>
<dbReference type="EMBL" id="BJUU01000023">
    <property type="protein sequence ID" value="GEK81285.1"/>
    <property type="molecule type" value="Genomic_DNA"/>
</dbReference>
<dbReference type="PANTHER" id="PTHR21139:SF42">
    <property type="entry name" value="TRIOSEPHOSPHATE ISOMERASE"/>
    <property type="match status" value="1"/>
</dbReference>
<feature type="active site" description="Electrophile" evidence="9">
    <location>
        <position position="103"/>
    </location>
</feature>
<evidence type="ECO:0000256" key="5">
    <source>
        <dbReference type="ARBA" id="ARBA00022432"/>
    </source>
</evidence>
<gene>
    <name evidence="9 11" type="primary">tpiA</name>
    <name evidence="11" type="ORF">ABA31_26360</name>
</gene>
<feature type="binding site" evidence="9">
    <location>
        <begin position="11"/>
        <end position="13"/>
    </location>
    <ligand>
        <name>substrate</name>
    </ligand>
</feature>
<evidence type="ECO:0000256" key="4">
    <source>
        <dbReference type="ARBA" id="ARBA00019397"/>
    </source>
</evidence>
<keyword evidence="6 9" id="KW-0963">Cytoplasm</keyword>
<evidence type="ECO:0000256" key="8">
    <source>
        <dbReference type="ARBA" id="ARBA00023235"/>
    </source>
</evidence>
<dbReference type="InterPro" id="IPR022896">
    <property type="entry name" value="TrioseP_Isoase_bac/euk"/>
</dbReference>
<dbReference type="GO" id="GO:0046166">
    <property type="term" value="P:glyceraldehyde-3-phosphate biosynthetic process"/>
    <property type="evidence" value="ECO:0007669"/>
    <property type="project" value="TreeGrafter"/>
</dbReference>
<evidence type="ECO:0000256" key="6">
    <source>
        <dbReference type="ARBA" id="ARBA00022490"/>
    </source>
</evidence>
<keyword evidence="8 9" id="KW-0413">Isomerase</keyword>
<dbReference type="GO" id="GO:0019563">
    <property type="term" value="P:glycerol catabolic process"/>
    <property type="evidence" value="ECO:0007669"/>
    <property type="project" value="TreeGrafter"/>
</dbReference>
<organism evidence="11 12">
    <name type="scientific">Agrococcus baldri</name>
    <dbReference type="NCBI Taxonomy" id="153730"/>
    <lineage>
        <taxon>Bacteria</taxon>
        <taxon>Bacillati</taxon>
        <taxon>Actinomycetota</taxon>
        <taxon>Actinomycetes</taxon>
        <taxon>Micrococcales</taxon>
        <taxon>Microbacteriaceae</taxon>
        <taxon>Agrococcus</taxon>
    </lineage>
</organism>
<evidence type="ECO:0000256" key="9">
    <source>
        <dbReference type="HAMAP-Rule" id="MF_00147"/>
    </source>
</evidence>
<dbReference type="Gene3D" id="3.20.20.70">
    <property type="entry name" value="Aldolase class I"/>
    <property type="match status" value="1"/>
</dbReference>
<accession>A0AA87UT88</accession>
<dbReference type="SUPFAM" id="SSF51351">
    <property type="entry name" value="Triosephosphate isomerase (TIM)"/>
    <property type="match status" value="1"/>
</dbReference>
<evidence type="ECO:0000313" key="11">
    <source>
        <dbReference type="EMBL" id="GEK81285.1"/>
    </source>
</evidence>
<feature type="binding site" evidence="9">
    <location>
        <position position="219"/>
    </location>
    <ligand>
        <name>substrate</name>
    </ligand>
</feature>
<dbReference type="PANTHER" id="PTHR21139">
    <property type="entry name" value="TRIOSEPHOSPHATE ISOMERASE"/>
    <property type="match status" value="1"/>
</dbReference>
<dbReference type="Proteomes" id="UP000321749">
    <property type="component" value="Unassembled WGS sequence"/>
</dbReference>
<sequence length="261" mass="27627">MVDRIPLIAGNWKLNQDHLQAIALVQKLAWTLQDGKHDHAAVEVAVFPPFTDLRSVQTLISAEKFELRFGAQDVSQHESGAHTGEVSAAMLAKLECAYAIVGHSERRQDHHETDAVVGRKAAAALAQGVTPVICVGETAEDLEQHGASAVPVRQLREVLAELPASGEVVVAYEPVWAIGSGRAATSEQAQQVCQALRQAIAEVRGDEAAAATRILYGGSVKSGNIAGFMREPDVDGALVGGASLDAAEFAAIARYQQHVGT</sequence>
<comment type="catalytic activity">
    <reaction evidence="9 10">
        <text>D-glyceraldehyde 3-phosphate = dihydroxyacetone phosphate</text>
        <dbReference type="Rhea" id="RHEA:18585"/>
        <dbReference type="ChEBI" id="CHEBI:57642"/>
        <dbReference type="ChEBI" id="CHEBI:59776"/>
        <dbReference type="EC" id="5.3.1.1"/>
    </reaction>
</comment>
<proteinExistence type="inferred from homology"/>
<comment type="similarity">
    <text evidence="2 9 10">Belongs to the triosephosphate isomerase family.</text>
</comment>
<dbReference type="EC" id="5.3.1.1" evidence="3 9"/>
<dbReference type="NCBIfam" id="TIGR00419">
    <property type="entry name" value="tim"/>
    <property type="match status" value="1"/>
</dbReference>
<comment type="pathway">
    <text evidence="9 10">Carbohydrate biosynthesis; gluconeogenesis.</text>
</comment>
<comment type="subcellular location">
    <subcellularLocation>
        <location evidence="9 10">Cytoplasm</location>
    </subcellularLocation>
</comment>
<dbReference type="RefSeq" id="WP_146796555.1">
    <property type="nucleotide sequence ID" value="NZ_BJUU01000023.1"/>
</dbReference>
<name>A0AA87UT88_9MICO</name>
<keyword evidence="5 9" id="KW-0312">Gluconeogenesis</keyword>
<comment type="caution">
    <text evidence="11">The sequence shown here is derived from an EMBL/GenBank/DDBJ whole genome shotgun (WGS) entry which is preliminary data.</text>
</comment>
<evidence type="ECO:0000313" key="12">
    <source>
        <dbReference type="Proteomes" id="UP000321749"/>
    </source>
</evidence>
<dbReference type="PROSITE" id="PS00171">
    <property type="entry name" value="TIM_1"/>
    <property type="match status" value="1"/>
</dbReference>
<dbReference type="FunFam" id="3.20.20.70:FF:000016">
    <property type="entry name" value="Triosephosphate isomerase"/>
    <property type="match status" value="1"/>
</dbReference>